<evidence type="ECO:0000313" key="5">
    <source>
        <dbReference type="EMBL" id="CBJ27688.1"/>
    </source>
</evidence>
<evidence type="ECO:0000256" key="1">
    <source>
        <dbReference type="SAM" id="MobiDB-lite"/>
    </source>
</evidence>
<dbReference type="InParanoid" id="D7G7D7"/>
<feature type="chain" id="PRO_5003095856" description="Acyltransferase 3 domain-containing protein" evidence="3">
    <location>
        <begin position="23"/>
        <end position="907"/>
    </location>
</feature>
<dbReference type="Proteomes" id="UP000002630">
    <property type="component" value="Linkage Group LG28"/>
</dbReference>
<keyword evidence="2" id="KW-0812">Transmembrane</keyword>
<feature type="region of interest" description="Disordered" evidence="1">
    <location>
        <begin position="303"/>
        <end position="346"/>
    </location>
</feature>
<feature type="compositionally biased region" description="Low complexity" evidence="1">
    <location>
        <begin position="360"/>
        <end position="375"/>
    </location>
</feature>
<dbReference type="Pfam" id="PF01757">
    <property type="entry name" value="Acyl_transf_3"/>
    <property type="match status" value="1"/>
</dbReference>
<feature type="region of interest" description="Disordered" evidence="1">
    <location>
        <begin position="360"/>
        <end position="383"/>
    </location>
</feature>
<keyword evidence="2" id="KW-0472">Membrane</keyword>
<organism evidence="5 6">
    <name type="scientific">Ectocarpus siliculosus</name>
    <name type="common">Brown alga</name>
    <name type="synonym">Conferva siliculosa</name>
    <dbReference type="NCBI Taxonomy" id="2880"/>
    <lineage>
        <taxon>Eukaryota</taxon>
        <taxon>Sar</taxon>
        <taxon>Stramenopiles</taxon>
        <taxon>Ochrophyta</taxon>
        <taxon>PX clade</taxon>
        <taxon>Phaeophyceae</taxon>
        <taxon>Ectocarpales</taxon>
        <taxon>Ectocarpaceae</taxon>
        <taxon>Ectocarpus</taxon>
    </lineage>
</organism>
<feature type="domain" description="Acyltransferase 3" evidence="4">
    <location>
        <begin position="428"/>
        <end position="876"/>
    </location>
</feature>
<feature type="transmembrane region" description="Helical" evidence="2">
    <location>
        <begin position="832"/>
        <end position="850"/>
    </location>
</feature>
<feature type="transmembrane region" description="Helical" evidence="2">
    <location>
        <begin position="747"/>
        <end position="768"/>
    </location>
</feature>
<dbReference type="eggNOG" id="KOG3700">
    <property type="taxonomic scope" value="Eukaryota"/>
</dbReference>
<dbReference type="InterPro" id="IPR002656">
    <property type="entry name" value="Acyl_transf_3_dom"/>
</dbReference>
<feature type="transmembrane region" description="Helical" evidence="2">
    <location>
        <begin position="668"/>
        <end position="690"/>
    </location>
</feature>
<gene>
    <name evidence="5" type="ORF">Esi_0080_0109</name>
</gene>
<name>D7G7D7_ECTSI</name>
<keyword evidence="2" id="KW-1133">Transmembrane helix</keyword>
<evidence type="ECO:0000259" key="4">
    <source>
        <dbReference type="Pfam" id="PF01757"/>
    </source>
</evidence>
<dbReference type="GO" id="GO:0016747">
    <property type="term" value="F:acyltransferase activity, transferring groups other than amino-acyl groups"/>
    <property type="evidence" value="ECO:0007669"/>
    <property type="project" value="InterPro"/>
</dbReference>
<dbReference type="PANTHER" id="PTHR11161">
    <property type="entry name" value="O-ACYLTRANSFERASE"/>
    <property type="match status" value="1"/>
</dbReference>
<evidence type="ECO:0000256" key="3">
    <source>
        <dbReference type="SAM" id="SignalP"/>
    </source>
</evidence>
<feature type="region of interest" description="Disordered" evidence="1">
    <location>
        <begin position="249"/>
        <end position="283"/>
    </location>
</feature>
<feature type="transmembrane region" description="Helical" evidence="2">
    <location>
        <begin position="599"/>
        <end position="620"/>
    </location>
</feature>
<feature type="transmembrane region" description="Helical" evidence="2">
    <location>
        <begin position="224"/>
        <end position="246"/>
    </location>
</feature>
<feature type="transmembrane region" description="Helical" evidence="2">
    <location>
        <begin position="534"/>
        <end position="552"/>
    </location>
</feature>
<proteinExistence type="predicted"/>
<dbReference type="EMBL" id="FN649036">
    <property type="protein sequence ID" value="CBJ27688.1"/>
    <property type="molecule type" value="Genomic_DNA"/>
</dbReference>
<dbReference type="OMA" id="GMAWHTH"/>
<feature type="transmembrane region" description="Helical" evidence="2">
    <location>
        <begin position="798"/>
        <end position="820"/>
    </location>
</feature>
<keyword evidence="3" id="KW-0732">Signal</keyword>
<keyword evidence="6" id="KW-1185">Reference proteome</keyword>
<sequence length="907" mass="96969">MRLAALPPHAAAVAAIFATASAIEASVQAAAVEHDHAALCSSRCGDTFSASGPSAVCEQVCAVVHDQPEFSQCRQDLMDATVEHATLLSYNSGHVYEALSILQGSLDNSTDPALEEYRTYMDQYHLNDRGSPTACVDVQDAHYCVAQAPLFASIGLCLPKSCDSAFVGAVIANISDGAGGFDPNFVHLGQGLRNGGGGGASGVLGGPSISCGEELRVRPDMGTIAVFALIGVLVVLVLAGTAVDFYSRRHSKQKAESGGAKTSAANRKRRVGPAERAARATTGSGAMGTAVFCPITDALITATPMSWPRRGSSSTGEESKDGGDKHAEEEVPSPDAPYTGDPARQPLLSPADAAAIAEEGTPAAGDGQQQQQQGVEQGGSGESRVLARLRRMRKSEWGRWSYDRLQCFSLIINTNSLLAPPRVADEFPALDGVRTMSMMWVVLGHTFAYNVTGGGPGFTNTIAVLPQGGKGFLARLSAQVIPGGFMAVDSFFLMSGFLLSSVLLPKLENGSLTGSVGSGGMGKGWMMKAYIHRYLRLTPTLLFVTLMFWKVLPLLGEGASWWPVAHAQAESCRKYWWTEIAYVSSIFPWPPLSDGCTGVSWYLADDTMYFLLGVPTVALYHRRPRLSATLVFVAAVLSCVFTFVYYGFFQQVSFSIFTRVVNSDGWGTVYAVPWSRCSVYLVGMLCGMAWHTHFRGRIGSSAAGGGDAAGAGANGSAANGSGSITNGDGTEQAAKNPLERLAKPGKYVYWPAVVVALLSAALMGLPVYGTYWDYQDAKNPNLPPWADHLYLAFGRPTWALGLALMCMLCFCGHGGLVNWLLTRPGWTSLSRLTYCTYLFHTLLLTLLYGTRDQPIELTGLEFAVTYMGIVFGTFLGGTGLHLLVEAPFRNLESMGRRQKKKQLQSKH</sequence>
<dbReference type="InterPro" id="IPR052728">
    <property type="entry name" value="O2_lipid_transport_reg"/>
</dbReference>
<evidence type="ECO:0000256" key="2">
    <source>
        <dbReference type="SAM" id="Phobius"/>
    </source>
</evidence>
<feature type="signal peptide" evidence="3">
    <location>
        <begin position="1"/>
        <end position="22"/>
    </location>
</feature>
<dbReference type="AlphaFoldDB" id="D7G7D7"/>
<reference evidence="5 6" key="1">
    <citation type="journal article" date="2010" name="Nature">
        <title>The Ectocarpus genome and the independent evolution of multicellularity in brown algae.</title>
        <authorList>
            <person name="Cock J.M."/>
            <person name="Sterck L."/>
            <person name="Rouze P."/>
            <person name="Scornet D."/>
            <person name="Allen A.E."/>
            <person name="Amoutzias G."/>
            <person name="Anthouard V."/>
            <person name="Artiguenave F."/>
            <person name="Aury J.M."/>
            <person name="Badger J.H."/>
            <person name="Beszteri B."/>
            <person name="Billiau K."/>
            <person name="Bonnet E."/>
            <person name="Bothwell J.H."/>
            <person name="Bowler C."/>
            <person name="Boyen C."/>
            <person name="Brownlee C."/>
            <person name="Carrano C.J."/>
            <person name="Charrier B."/>
            <person name="Cho G.Y."/>
            <person name="Coelho S.M."/>
            <person name="Collen J."/>
            <person name="Corre E."/>
            <person name="Da Silva C."/>
            <person name="Delage L."/>
            <person name="Delaroque N."/>
            <person name="Dittami S.M."/>
            <person name="Doulbeau S."/>
            <person name="Elias M."/>
            <person name="Farnham G."/>
            <person name="Gachon C.M."/>
            <person name="Gschloessl B."/>
            <person name="Heesch S."/>
            <person name="Jabbari K."/>
            <person name="Jubin C."/>
            <person name="Kawai H."/>
            <person name="Kimura K."/>
            <person name="Kloareg B."/>
            <person name="Kupper F.C."/>
            <person name="Lang D."/>
            <person name="Le Bail A."/>
            <person name="Leblanc C."/>
            <person name="Lerouge P."/>
            <person name="Lohr M."/>
            <person name="Lopez P.J."/>
            <person name="Martens C."/>
            <person name="Maumus F."/>
            <person name="Michel G."/>
            <person name="Miranda-Saavedra D."/>
            <person name="Morales J."/>
            <person name="Moreau H."/>
            <person name="Motomura T."/>
            <person name="Nagasato C."/>
            <person name="Napoli C.A."/>
            <person name="Nelson D.R."/>
            <person name="Nyvall-Collen P."/>
            <person name="Peters A.F."/>
            <person name="Pommier C."/>
            <person name="Potin P."/>
            <person name="Poulain J."/>
            <person name="Quesneville H."/>
            <person name="Read B."/>
            <person name="Rensing S.A."/>
            <person name="Ritter A."/>
            <person name="Rousvoal S."/>
            <person name="Samanta M."/>
            <person name="Samson G."/>
            <person name="Schroeder D.C."/>
            <person name="Segurens B."/>
            <person name="Strittmatter M."/>
            <person name="Tonon T."/>
            <person name="Tregear J.W."/>
            <person name="Valentin K."/>
            <person name="von Dassow P."/>
            <person name="Yamagishi T."/>
            <person name="Van de Peer Y."/>
            <person name="Wincker P."/>
        </authorList>
    </citation>
    <scope>NUCLEOTIDE SEQUENCE [LARGE SCALE GENOMIC DNA]</scope>
    <source>
        <strain evidence="6">Ec32 / CCAP1310/4</strain>
    </source>
</reference>
<feature type="compositionally biased region" description="Basic and acidic residues" evidence="1">
    <location>
        <begin position="317"/>
        <end position="329"/>
    </location>
</feature>
<dbReference type="OrthoDB" id="207378at2759"/>
<accession>D7G7D7</accession>
<evidence type="ECO:0000313" key="6">
    <source>
        <dbReference type="Proteomes" id="UP000002630"/>
    </source>
</evidence>
<dbReference type="EMBL" id="FN649753">
    <property type="protein sequence ID" value="CBJ27688.1"/>
    <property type="molecule type" value="Genomic_DNA"/>
</dbReference>
<dbReference type="PANTHER" id="PTHR11161:SF0">
    <property type="entry name" value="O-ACYLTRANSFERASE LIKE PROTEIN"/>
    <property type="match status" value="1"/>
</dbReference>
<protein>
    <recommendedName>
        <fullName evidence="4">Acyltransferase 3 domain-containing protein</fullName>
    </recommendedName>
</protein>
<feature type="transmembrane region" description="Helical" evidence="2">
    <location>
        <begin position="862"/>
        <end position="884"/>
    </location>
</feature>
<feature type="transmembrane region" description="Helical" evidence="2">
    <location>
        <begin position="627"/>
        <end position="648"/>
    </location>
</feature>